<dbReference type="AlphaFoldDB" id="A0A934KIN0"/>
<evidence type="ECO:0000313" key="3">
    <source>
        <dbReference type="EMBL" id="MBJ7610151.1"/>
    </source>
</evidence>
<dbReference type="EMBL" id="JAEKNN010000057">
    <property type="protein sequence ID" value="MBJ7610151.1"/>
    <property type="molecule type" value="Genomic_DNA"/>
</dbReference>
<feature type="transmembrane region" description="Helical" evidence="2">
    <location>
        <begin position="70"/>
        <end position="90"/>
    </location>
</feature>
<name>A0A934KIN0_9BACT</name>
<evidence type="ECO:0000256" key="1">
    <source>
        <dbReference type="SAM" id="MobiDB-lite"/>
    </source>
</evidence>
<keyword evidence="2" id="KW-0812">Transmembrane</keyword>
<evidence type="ECO:0000313" key="4">
    <source>
        <dbReference type="Proteomes" id="UP000614410"/>
    </source>
</evidence>
<accession>A0A934KIN0</accession>
<gene>
    <name evidence="3" type="ORF">JF887_12080</name>
</gene>
<comment type="caution">
    <text evidence="3">The sequence shown here is derived from an EMBL/GenBank/DDBJ whole genome shotgun (WGS) entry which is preliminary data.</text>
</comment>
<evidence type="ECO:0000256" key="2">
    <source>
        <dbReference type="SAM" id="Phobius"/>
    </source>
</evidence>
<organism evidence="3 4">
    <name type="scientific">Candidatus Amunia macphersoniae</name>
    <dbReference type="NCBI Taxonomy" id="3127014"/>
    <lineage>
        <taxon>Bacteria</taxon>
        <taxon>Bacillati</taxon>
        <taxon>Candidatus Dormiibacterota</taxon>
        <taxon>Candidatus Dormibacteria</taxon>
        <taxon>Candidatus Aeolococcales</taxon>
        <taxon>Candidatus Aeolococcaceae</taxon>
        <taxon>Candidatus Amunia</taxon>
    </lineage>
</organism>
<reference evidence="3 4" key="1">
    <citation type="submission" date="2020-10" db="EMBL/GenBank/DDBJ databases">
        <title>Ca. Dormibacterota MAGs.</title>
        <authorList>
            <person name="Montgomery K."/>
        </authorList>
    </citation>
    <scope>NUCLEOTIDE SEQUENCE [LARGE SCALE GENOMIC DNA]</scope>
    <source>
        <strain evidence="3">Mitchell_Peninsula_5</strain>
    </source>
</reference>
<sequence>MPDDPPRSPSGPQPDSRPTAGAPAWWGALGRPDLPLDVEGPRLPAPVVPAGHGSQAVRDRRPSSHRWRAWSLNAIVLAVAVLIICIGVGVVSFKMFLTVGLLFGVPLILAAITVTVVARRFR</sequence>
<keyword evidence="2" id="KW-0472">Membrane</keyword>
<protein>
    <submittedName>
        <fullName evidence="3">Uncharacterized protein</fullName>
    </submittedName>
</protein>
<feature type="transmembrane region" description="Helical" evidence="2">
    <location>
        <begin position="96"/>
        <end position="118"/>
    </location>
</feature>
<feature type="region of interest" description="Disordered" evidence="1">
    <location>
        <begin position="1"/>
        <end position="28"/>
    </location>
</feature>
<dbReference type="Proteomes" id="UP000614410">
    <property type="component" value="Unassembled WGS sequence"/>
</dbReference>
<proteinExistence type="predicted"/>
<keyword evidence="2" id="KW-1133">Transmembrane helix</keyword>